<comment type="similarity">
    <text evidence="10 11">Belongs to the phosphoglycerate kinase family.</text>
</comment>
<dbReference type="InterPro" id="IPR001576">
    <property type="entry name" value="Phosphoglycerate_kinase"/>
</dbReference>
<dbReference type="EC" id="2.7.2.3" evidence="3 10"/>
<dbReference type="HAMAP" id="MF_00145">
    <property type="entry name" value="Phosphoglyc_kinase"/>
    <property type="match status" value="1"/>
</dbReference>
<keyword evidence="5 10" id="KW-0808">Transferase</keyword>
<sequence>MIYNKKTIRDLNLDQQTVLVRLDLNVPLKDGVVGDDTRIVQSLPTLQYLIEHKCKIIVLSHLSRIKSLEDKLSGKKSLAPVAARMGELLKQPVRFLAANTGTAVTEAVQNLDLGEVLVLENTRYQDVNDQGDVVKLESKNDPKLAQFWASLAPIYVNDAFGTAHRAHASNVGIASNVTQSAIGFLIEQELLNLARACDQFERPLVAVLGGAKISDKLKVIERIVQKADYVLIGGGMAYTFKKANNQAIGKSMLDQSMVDKCRELMQTYGEKLVIPIDTHAAPSFADLPGKVLVANASAAEWGDWIGLDIGPDSITKFNNILDQAKTVVWNGPMGVFEFSHYEAGTRAIANKIQEITAKNHAFTLIGGGDSAAAYQQFNHGQGVSFISTGGGASLTYMEEENLPGISAIADK</sequence>
<dbReference type="PRINTS" id="PR00477">
    <property type="entry name" value="PHGLYCKINASE"/>
</dbReference>
<evidence type="ECO:0000256" key="3">
    <source>
        <dbReference type="ARBA" id="ARBA00013061"/>
    </source>
</evidence>
<evidence type="ECO:0000256" key="1">
    <source>
        <dbReference type="ARBA" id="ARBA00000642"/>
    </source>
</evidence>
<dbReference type="InterPro" id="IPR015824">
    <property type="entry name" value="Phosphoglycerate_kinase_N"/>
</dbReference>
<dbReference type="PROSITE" id="PS00111">
    <property type="entry name" value="PGLYCERATE_KINASE"/>
    <property type="match status" value="1"/>
</dbReference>
<dbReference type="PANTHER" id="PTHR11406:SF23">
    <property type="entry name" value="PHOSPHOGLYCERATE KINASE 1, CHLOROPLASTIC-RELATED"/>
    <property type="match status" value="1"/>
</dbReference>
<gene>
    <name evidence="10" type="primary">pgk</name>
    <name evidence="12" type="ORF">J2Z62_000559</name>
</gene>
<evidence type="ECO:0000256" key="5">
    <source>
        <dbReference type="ARBA" id="ARBA00022679"/>
    </source>
</evidence>
<protein>
    <recommendedName>
        <fullName evidence="4 10">Phosphoglycerate kinase</fullName>
        <ecNumber evidence="3 10">2.7.2.3</ecNumber>
    </recommendedName>
</protein>
<evidence type="ECO:0000256" key="7">
    <source>
        <dbReference type="ARBA" id="ARBA00022777"/>
    </source>
</evidence>
<feature type="binding site" evidence="10">
    <location>
        <position position="165"/>
    </location>
    <ligand>
        <name>substrate</name>
    </ligand>
</feature>
<dbReference type="Gene3D" id="3.40.50.1260">
    <property type="entry name" value="Phosphoglycerate kinase, N-terminal domain"/>
    <property type="match status" value="2"/>
</dbReference>
<name>A0ABU0LZI2_9BACT</name>
<dbReference type="InterPro" id="IPR015911">
    <property type="entry name" value="Phosphoglycerate_kinase_CS"/>
</dbReference>
<evidence type="ECO:0000256" key="11">
    <source>
        <dbReference type="RuleBase" id="RU000532"/>
    </source>
</evidence>
<feature type="binding site" evidence="10">
    <location>
        <begin position="61"/>
        <end position="64"/>
    </location>
    <ligand>
        <name>substrate</name>
    </ligand>
</feature>
<comment type="subunit">
    <text evidence="10">Monomer.</text>
</comment>
<evidence type="ECO:0000313" key="13">
    <source>
        <dbReference type="Proteomes" id="UP001240643"/>
    </source>
</evidence>
<evidence type="ECO:0000256" key="6">
    <source>
        <dbReference type="ARBA" id="ARBA00022741"/>
    </source>
</evidence>
<evidence type="ECO:0000313" key="12">
    <source>
        <dbReference type="EMBL" id="MDQ0514121.1"/>
    </source>
</evidence>
<evidence type="ECO:0000256" key="2">
    <source>
        <dbReference type="ARBA" id="ARBA00004838"/>
    </source>
</evidence>
<feature type="binding site" evidence="10">
    <location>
        <begin position="367"/>
        <end position="370"/>
    </location>
    <ligand>
        <name>ATP</name>
        <dbReference type="ChEBI" id="CHEBI:30616"/>
    </ligand>
</feature>
<feature type="binding site" evidence="10">
    <location>
        <position position="306"/>
    </location>
    <ligand>
        <name>ATP</name>
        <dbReference type="ChEBI" id="CHEBI:30616"/>
    </ligand>
</feature>
<feature type="binding site" evidence="10">
    <location>
        <position position="216"/>
    </location>
    <ligand>
        <name>ATP</name>
        <dbReference type="ChEBI" id="CHEBI:30616"/>
    </ligand>
</feature>
<dbReference type="GO" id="GO:0004618">
    <property type="term" value="F:phosphoglycerate kinase activity"/>
    <property type="evidence" value="ECO:0007669"/>
    <property type="project" value="UniProtKB-EC"/>
</dbReference>
<keyword evidence="8 10" id="KW-0067">ATP-binding</keyword>
<dbReference type="EMBL" id="JAUSWO010000001">
    <property type="protein sequence ID" value="MDQ0514121.1"/>
    <property type="molecule type" value="Genomic_DNA"/>
</dbReference>
<feature type="binding site" evidence="10">
    <location>
        <position position="123"/>
    </location>
    <ligand>
        <name>substrate</name>
    </ligand>
</feature>
<comment type="catalytic activity">
    <reaction evidence="1 10 11">
        <text>(2R)-3-phosphoglycerate + ATP = (2R)-3-phospho-glyceroyl phosphate + ADP</text>
        <dbReference type="Rhea" id="RHEA:14801"/>
        <dbReference type="ChEBI" id="CHEBI:30616"/>
        <dbReference type="ChEBI" id="CHEBI:57604"/>
        <dbReference type="ChEBI" id="CHEBI:58272"/>
        <dbReference type="ChEBI" id="CHEBI:456216"/>
        <dbReference type="EC" id="2.7.2.3"/>
    </reaction>
</comment>
<organism evidence="12 13">
    <name type="scientific">Mycoplasmoides fastidiosum</name>
    <dbReference type="NCBI Taxonomy" id="92758"/>
    <lineage>
        <taxon>Bacteria</taxon>
        <taxon>Bacillati</taxon>
        <taxon>Mycoplasmatota</taxon>
        <taxon>Mycoplasmoidales</taxon>
        <taxon>Mycoplasmoidaceae</taxon>
        <taxon>Mycoplasmoides</taxon>
    </lineage>
</organism>
<dbReference type="Pfam" id="PF00162">
    <property type="entry name" value="PGK"/>
    <property type="match status" value="1"/>
</dbReference>
<evidence type="ECO:0000256" key="10">
    <source>
        <dbReference type="HAMAP-Rule" id="MF_00145"/>
    </source>
</evidence>
<feature type="binding site" evidence="10">
    <location>
        <position position="38"/>
    </location>
    <ligand>
        <name>substrate</name>
    </ligand>
</feature>
<feature type="binding site" evidence="10">
    <location>
        <position position="337"/>
    </location>
    <ligand>
        <name>ATP</name>
        <dbReference type="ChEBI" id="CHEBI:30616"/>
    </ligand>
</feature>
<evidence type="ECO:0000256" key="4">
    <source>
        <dbReference type="ARBA" id="ARBA00016471"/>
    </source>
</evidence>
<dbReference type="Proteomes" id="UP001240643">
    <property type="component" value="Unassembled WGS sequence"/>
</dbReference>
<comment type="caution">
    <text evidence="12">The sequence shown here is derived from an EMBL/GenBank/DDBJ whole genome shotgun (WGS) entry which is preliminary data.</text>
</comment>
<accession>A0ABU0LZI2</accession>
<dbReference type="InterPro" id="IPR036043">
    <property type="entry name" value="Phosphoglycerate_kinase_sf"/>
</dbReference>
<keyword evidence="7 10" id="KW-0418">Kinase</keyword>
<keyword evidence="9 10" id="KW-0324">Glycolysis</keyword>
<reference evidence="12" key="1">
    <citation type="submission" date="2023-07" db="EMBL/GenBank/DDBJ databases">
        <title>Genomic Encyclopedia of Type Strains, Phase IV (KMG-IV): sequencing the most valuable type-strain genomes for metagenomic binning, comparative biology and taxonomic classification.</title>
        <authorList>
            <person name="Goeker M."/>
        </authorList>
    </citation>
    <scope>NUCLEOTIDE SEQUENCE [LARGE SCALE GENOMIC DNA]</scope>
    <source>
        <strain evidence="12">DSM 21204</strain>
    </source>
</reference>
<feature type="binding site" evidence="10">
    <location>
        <begin position="23"/>
        <end position="25"/>
    </location>
    <ligand>
        <name>substrate</name>
    </ligand>
</feature>
<dbReference type="PANTHER" id="PTHR11406">
    <property type="entry name" value="PHOSPHOGLYCERATE KINASE"/>
    <property type="match status" value="1"/>
</dbReference>
<evidence type="ECO:0000256" key="8">
    <source>
        <dbReference type="ARBA" id="ARBA00022840"/>
    </source>
</evidence>
<comment type="subcellular location">
    <subcellularLocation>
        <location evidence="10">Cytoplasm</location>
    </subcellularLocation>
</comment>
<dbReference type="SUPFAM" id="SSF53748">
    <property type="entry name" value="Phosphoglycerate kinase"/>
    <property type="match status" value="1"/>
</dbReference>
<keyword evidence="6 10" id="KW-0547">Nucleotide-binding</keyword>
<keyword evidence="13" id="KW-1185">Reference proteome</keyword>
<evidence type="ECO:0000256" key="9">
    <source>
        <dbReference type="ARBA" id="ARBA00023152"/>
    </source>
</evidence>
<keyword evidence="10" id="KW-0963">Cytoplasm</keyword>
<dbReference type="PIRSF" id="PIRSF000724">
    <property type="entry name" value="Pgk"/>
    <property type="match status" value="1"/>
</dbReference>
<comment type="pathway">
    <text evidence="2 10">Carbohydrate degradation; glycolysis; pyruvate from D-glyceraldehyde 3-phosphate: step 2/5.</text>
</comment>
<proteinExistence type="inferred from homology"/>